<keyword evidence="5 7" id="KW-0472">Membrane</keyword>
<evidence type="ECO:0000256" key="3">
    <source>
        <dbReference type="ARBA" id="ARBA00022692"/>
    </source>
</evidence>
<organism evidence="8 9">
    <name type="scientific">Vespertiliibacter pulmonis</name>
    <dbReference type="NCBI Taxonomy" id="1443036"/>
    <lineage>
        <taxon>Bacteria</taxon>
        <taxon>Pseudomonadati</taxon>
        <taxon>Pseudomonadota</taxon>
        <taxon>Gammaproteobacteria</taxon>
        <taxon>Pasteurellales</taxon>
        <taxon>Pasteurellaceae</taxon>
        <taxon>Vespertiliibacter</taxon>
    </lineage>
</organism>
<dbReference type="HAMAP" id="MF_00599">
    <property type="entry name" value="FtsB"/>
    <property type="match status" value="1"/>
</dbReference>
<comment type="subunit">
    <text evidence="7">Part of a complex composed of FtsB, FtsL and FtsQ.</text>
</comment>
<dbReference type="NCBIfam" id="NF002058">
    <property type="entry name" value="PRK00888.1"/>
    <property type="match status" value="1"/>
</dbReference>
<dbReference type="InterPro" id="IPR007060">
    <property type="entry name" value="FtsL/DivIC"/>
</dbReference>
<dbReference type="GO" id="GO:0030428">
    <property type="term" value="C:cell septum"/>
    <property type="evidence" value="ECO:0007669"/>
    <property type="project" value="TreeGrafter"/>
</dbReference>
<keyword evidence="1 7" id="KW-1003">Cell membrane</keyword>
<evidence type="ECO:0000256" key="2">
    <source>
        <dbReference type="ARBA" id="ARBA00022618"/>
    </source>
</evidence>
<keyword evidence="4 7" id="KW-1133">Transmembrane helix</keyword>
<keyword evidence="7" id="KW-0175">Coiled coil</keyword>
<dbReference type="GO" id="GO:0005886">
    <property type="term" value="C:plasma membrane"/>
    <property type="evidence" value="ECO:0007669"/>
    <property type="project" value="UniProtKB-SubCell"/>
</dbReference>
<dbReference type="GO" id="GO:0043093">
    <property type="term" value="P:FtsZ-dependent cytokinesis"/>
    <property type="evidence" value="ECO:0007669"/>
    <property type="project" value="UniProtKB-UniRule"/>
</dbReference>
<feature type="topological domain" description="Periplasmic" evidence="7">
    <location>
        <begin position="22"/>
        <end position="91"/>
    </location>
</feature>
<comment type="similarity">
    <text evidence="7">Belongs to the FtsB family.</text>
</comment>
<keyword evidence="6 7" id="KW-0131">Cell cycle</keyword>
<dbReference type="OrthoDB" id="7061211at2"/>
<evidence type="ECO:0000313" key="8">
    <source>
        <dbReference type="EMBL" id="RPE85931.1"/>
    </source>
</evidence>
<evidence type="ECO:0000256" key="7">
    <source>
        <dbReference type="HAMAP-Rule" id="MF_00599"/>
    </source>
</evidence>
<proteinExistence type="inferred from homology"/>
<evidence type="ECO:0000256" key="1">
    <source>
        <dbReference type="ARBA" id="ARBA00022475"/>
    </source>
</evidence>
<evidence type="ECO:0000313" key="9">
    <source>
        <dbReference type="Proteomes" id="UP000281691"/>
    </source>
</evidence>
<keyword evidence="7" id="KW-0997">Cell inner membrane</keyword>
<dbReference type="PANTHER" id="PTHR37485">
    <property type="entry name" value="CELL DIVISION PROTEIN FTSB"/>
    <property type="match status" value="1"/>
</dbReference>
<dbReference type="Proteomes" id="UP000281691">
    <property type="component" value="Unassembled WGS sequence"/>
</dbReference>
<comment type="subcellular location">
    <subcellularLocation>
        <location evidence="7">Cell inner membrane</location>
        <topology evidence="7">Single-pass type II membrane protein</topology>
    </subcellularLocation>
    <text evidence="7">Localizes to the division septum.</text>
</comment>
<comment type="function">
    <text evidence="7">Essential cell division protein. May link together the upstream cell division proteins, which are predominantly cytoplasmic, with the downstream cell division proteins, which are predominantly periplasmic.</text>
</comment>
<dbReference type="InterPro" id="IPR023081">
    <property type="entry name" value="Cell_div_FtsB"/>
</dbReference>
<evidence type="ECO:0000256" key="5">
    <source>
        <dbReference type="ARBA" id="ARBA00023136"/>
    </source>
</evidence>
<reference evidence="8 9" key="1">
    <citation type="submission" date="2018-11" db="EMBL/GenBank/DDBJ databases">
        <title>Genomic Encyclopedia of Type Strains, Phase IV (KMG-IV): sequencing the most valuable type-strain genomes for metagenomic binning, comparative biology and taxonomic classification.</title>
        <authorList>
            <person name="Goeker M."/>
        </authorList>
    </citation>
    <scope>NUCLEOTIDE SEQUENCE [LARGE SCALE GENOMIC DNA]</scope>
    <source>
        <strain evidence="8 9">DSM 27238</strain>
    </source>
</reference>
<keyword evidence="2 7" id="KW-0132">Cell division</keyword>
<dbReference type="Pfam" id="PF04977">
    <property type="entry name" value="DivIC"/>
    <property type="match status" value="1"/>
</dbReference>
<keyword evidence="3 7" id="KW-0812">Transmembrane</keyword>
<dbReference type="GO" id="GO:0032153">
    <property type="term" value="C:cell division site"/>
    <property type="evidence" value="ECO:0007669"/>
    <property type="project" value="UniProtKB-UniRule"/>
</dbReference>
<dbReference type="Gene3D" id="1.20.5.400">
    <property type="match status" value="1"/>
</dbReference>
<dbReference type="RefSeq" id="WP_124210505.1">
    <property type="nucleotide sequence ID" value="NZ_CP016615.1"/>
</dbReference>
<sequence>MRLLILFLSITLFYLQFSFWFGKNSWNDYQTVQTNVAQLKEQNEQLNARNNLLSAEIQDLKTGINALEERARLEREMVKNDEIFYRIVPRQ</sequence>
<protein>
    <recommendedName>
        <fullName evidence="7">Cell division protein FtsB</fullName>
    </recommendedName>
</protein>
<keyword evidence="9" id="KW-1185">Reference proteome</keyword>
<evidence type="ECO:0000256" key="6">
    <source>
        <dbReference type="ARBA" id="ARBA00023306"/>
    </source>
</evidence>
<dbReference type="AlphaFoldDB" id="A0A3N4W432"/>
<feature type="topological domain" description="Cytoplasmic" evidence="7">
    <location>
        <begin position="1"/>
        <end position="3"/>
    </location>
</feature>
<dbReference type="PANTHER" id="PTHR37485:SF1">
    <property type="entry name" value="CELL DIVISION PROTEIN FTSB"/>
    <property type="match status" value="1"/>
</dbReference>
<accession>A0A3N4W432</accession>
<feature type="coiled-coil region" evidence="7">
    <location>
        <begin position="29"/>
        <end position="77"/>
    </location>
</feature>
<dbReference type="EMBL" id="RKQP01000001">
    <property type="protein sequence ID" value="RPE85931.1"/>
    <property type="molecule type" value="Genomic_DNA"/>
</dbReference>
<evidence type="ECO:0000256" key="4">
    <source>
        <dbReference type="ARBA" id="ARBA00022989"/>
    </source>
</evidence>
<gene>
    <name evidence="7" type="primary">ftsB</name>
    <name evidence="8" type="ORF">EDC46_0319</name>
</gene>
<name>A0A3N4W432_9PAST</name>
<comment type="caution">
    <text evidence="8">The sequence shown here is derived from an EMBL/GenBank/DDBJ whole genome shotgun (WGS) entry which is preliminary data.</text>
</comment>